<comment type="similarity">
    <text evidence="1">Belongs to the leucine-binding protein family.</text>
</comment>
<evidence type="ECO:0000256" key="1">
    <source>
        <dbReference type="ARBA" id="ARBA00010062"/>
    </source>
</evidence>
<proteinExistence type="inferred from homology"/>
<evidence type="ECO:0000256" key="2">
    <source>
        <dbReference type="ARBA" id="ARBA00022729"/>
    </source>
</evidence>
<dbReference type="InterPro" id="IPR028082">
    <property type="entry name" value="Peripla_BP_I"/>
</dbReference>
<gene>
    <name evidence="4" type="ORF">HMPREF3187_00214</name>
</gene>
<dbReference type="Gene3D" id="3.40.50.2300">
    <property type="match status" value="2"/>
</dbReference>
<evidence type="ECO:0000313" key="4">
    <source>
        <dbReference type="EMBL" id="KXB38053.1"/>
    </source>
</evidence>
<dbReference type="STRING" id="87541.AWM71_05465"/>
<evidence type="ECO:0000313" key="5">
    <source>
        <dbReference type="Proteomes" id="UP000070422"/>
    </source>
</evidence>
<dbReference type="SUPFAM" id="SSF53822">
    <property type="entry name" value="Periplasmic binding protein-like I"/>
    <property type="match status" value="1"/>
</dbReference>
<protein>
    <submittedName>
        <fullName evidence="4">Ligand-binding protein, receptor family</fullName>
    </submittedName>
</protein>
<dbReference type="InterPro" id="IPR028081">
    <property type="entry name" value="Leu-bd"/>
</dbReference>
<dbReference type="InterPro" id="IPR051010">
    <property type="entry name" value="BCAA_transport"/>
</dbReference>
<dbReference type="CDD" id="cd06347">
    <property type="entry name" value="PBP1_ABC_LivK_ligand_binding-like"/>
    <property type="match status" value="1"/>
</dbReference>
<name>A0A133Y4D1_9LACT</name>
<organism evidence="4 5">
    <name type="scientific">Aerococcus christensenii</name>
    <dbReference type="NCBI Taxonomy" id="87541"/>
    <lineage>
        <taxon>Bacteria</taxon>
        <taxon>Bacillati</taxon>
        <taxon>Bacillota</taxon>
        <taxon>Bacilli</taxon>
        <taxon>Lactobacillales</taxon>
        <taxon>Aerococcaceae</taxon>
        <taxon>Aerococcus</taxon>
    </lineage>
</organism>
<dbReference type="PROSITE" id="PS51257">
    <property type="entry name" value="PROKAR_LIPOPROTEIN"/>
    <property type="match status" value="1"/>
</dbReference>
<comment type="caution">
    <text evidence="4">The sequence shown here is derived from an EMBL/GenBank/DDBJ whole genome shotgun (WGS) entry which is preliminary data.</text>
</comment>
<dbReference type="Pfam" id="PF13458">
    <property type="entry name" value="Peripla_BP_6"/>
    <property type="match status" value="1"/>
</dbReference>
<dbReference type="Proteomes" id="UP000070422">
    <property type="component" value="Unassembled WGS sequence"/>
</dbReference>
<dbReference type="EMBL" id="LSCQ01000013">
    <property type="protein sequence ID" value="KXB38053.1"/>
    <property type="molecule type" value="Genomic_DNA"/>
</dbReference>
<keyword evidence="4" id="KW-0675">Receptor</keyword>
<dbReference type="PATRIC" id="fig|87541.4.peg.213"/>
<dbReference type="AlphaFoldDB" id="A0A133Y4D1"/>
<dbReference type="PANTHER" id="PTHR30483">
    <property type="entry name" value="LEUCINE-SPECIFIC-BINDING PROTEIN"/>
    <property type="match status" value="1"/>
</dbReference>
<sequence>MEESFMKLKELSVGLAVALGLTGCQSITKPTQGDPGSHDTIRLGGNWELTGQTSGYGVRPNRAIQLAVDQQNAKGGLLNKSIEYINYDTRSMTEDTVINASRLVSVEDVSIIFGTGSTNTAMSQLPTLDAAGVPLMGASLTGDRLTVDEEGQVRPNAFRVCFQDSFQGRVLANFSNQRGYKRAVIIKDNGTDYGQKLTDEFKKYYEGDIVAEESYVTKETDFNAVLTNIKQLKPDVIFVAGYYEEGGPLIQQARQLGIDAPILGPDGFGNEQLIKLAGAANTDHVFYVAHFVPGSQASEQVKAFQEAYKERYGEEPDQFAALGYDCARLTFDAMQRAQSDRPEDFKRELEKTVDYQGVTGKFTIDDHHNPIKSAFVVELSQGKIISATEIQP</sequence>
<dbReference type="PANTHER" id="PTHR30483:SF6">
    <property type="entry name" value="PERIPLASMIC BINDING PROTEIN OF ABC TRANSPORTER FOR NATURAL AMINO ACIDS"/>
    <property type="match status" value="1"/>
</dbReference>
<accession>A0A133Y4D1</accession>
<evidence type="ECO:0000259" key="3">
    <source>
        <dbReference type="Pfam" id="PF13458"/>
    </source>
</evidence>
<keyword evidence="2" id="KW-0732">Signal</keyword>
<reference evidence="4 5" key="1">
    <citation type="submission" date="2016-01" db="EMBL/GenBank/DDBJ databases">
        <authorList>
            <person name="Oliw E.H."/>
        </authorList>
    </citation>
    <scope>NUCLEOTIDE SEQUENCE [LARGE SCALE GENOMIC DNA]</scope>
    <source>
        <strain evidence="4 5">KA00635</strain>
    </source>
</reference>
<feature type="domain" description="Leucine-binding protein" evidence="3">
    <location>
        <begin position="40"/>
        <end position="382"/>
    </location>
</feature>